<dbReference type="Pfam" id="PF13385">
    <property type="entry name" value="Laminin_G_3"/>
    <property type="match status" value="1"/>
</dbReference>
<dbReference type="EMBL" id="LUTY01001882">
    <property type="protein sequence ID" value="OAD21087.1"/>
    <property type="molecule type" value="Genomic_DNA"/>
</dbReference>
<dbReference type="Gene3D" id="2.60.120.200">
    <property type="match status" value="1"/>
</dbReference>
<accession>A0A176RZG7</accession>
<dbReference type="Proteomes" id="UP000076962">
    <property type="component" value="Unassembled WGS sequence"/>
</dbReference>
<dbReference type="PANTHER" id="PTHR42535:SF2">
    <property type="entry name" value="CHROMOSOME UNDETERMINED SCAFFOLD_146, WHOLE GENOME SHOTGUN SEQUENCE"/>
    <property type="match status" value="1"/>
</dbReference>
<proteinExistence type="predicted"/>
<dbReference type="PANTHER" id="PTHR42535">
    <property type="entry name" value="OOKINETE PROTEIN, PUTATIVE-RELATED"/>
    <property type="match status" value="1"/>
</dbReference>
<comment type="caution">
    <text evidence="1">The sequence shown here is derived from an EMBL/GenBank/DDBJ whole genome shotgun (WGS) entry which is preliminary data.</text>
</comment>
<protein>
    <submittedName>
        <fullName evidence="1">Protein containing Glycoside hydrolase, family 33</fullName>
        <ecNumber evidence="1">3.2.1.18</ecNumber>
    </submittedName>
</protein>
<organism evidence="1 2">
    <name type="scientific">Candidatus Thiomargarita nelsonii</name>
    <dbReference type="NCBI Taxonomy" id="1003181"/>
    <lineage>
        <taxon>Bacteria</taxon>
        <taxon>Pseudomonadati</taxon>
        <taxon>Pseudomonadota</taxon>
        <taxon>Gammaproteobacteria</taxon>
        <taxon>Thiotrichales</taxon>
        <taxon>Thiotrichaceae</taxon>
        <taxon>Thiomargarita</taxon>
    </lineage>
</organism>
<evidence type="ECO:0000313" key="2">
    <source>
        <dbReference type="Proteomes" id="UP000076962"/>
    </source>
</evidence>
<dbReference type="AlphaFoldDB" id="A0A176RZG7"/>
<feature type="non-terminal residue" evidence="1">
    <location>
        <position position="178"/>
    </location>
</feature>
<dbReference type="SUPFAM" id="SSF49899">
    <property type="entry name" value="Concanavalin A-like lectins/glucanases"/>
    <property type="match status" value="1"/>
</dbReference>
<dbReference type="EC" id="3.2.1.18" evidence="1"/>
<keyword evidence="2" id="KW-1185">Reference proteome</keyword>
<keyword evidence="1" id="KW-0378">Hydrolase</keyword>
<gene>
    <name evidence="1" type="ORF">THIOM_003161</name>
</gene>
<keyword evidence="1" id="KW-0326">Glycosidase</keyword>
<dbReference type="InterPro" id="IPR013320">
    <property type="entry name" value="ConA-like_dom_sf"/>
</dbReference>
<reference evidence="1 2" key="1">
    <citation type="submission" date="2016-05" db="EMBL/GenBank/DDBJ databases">
        <title>Single-cell genome of chain-forming Candidatus Thiomargarita nelsonii and comparison to other large sulfur-oxidizing bacteria.</title>
        <authorList>
            <person name="Winkel M."/>
            <person name="Salman V."/>
            <person name="Woyke T."/>
            <person name="Schulz-Vogt H."/>
            <person name="Richter M."/>
            <person name="Flood B."/>
            <person name="Bailey J."/>
            <person name="Amann R."/>
            <person name="Mussmann M."/>
        </authorList>
    </citation>
    <scope>NUCLEOTIDE SEQUENCE [LARGE SCALE GENOMIC DNA]</scope>
    <source>
        <strain evidence="1 2">THI036</strain>
    </source>
</reference>
<evidence type="ECO:0000313" key="1">
    <source>
        <dbReference type="EMBL" id="OAD21087.1"/>
    </source>
</evidence>
<dbReference type="GO" id="GO:0004308">
    <property type="term" value="F:exo-alpha-sialidase activity"/>
    <property type="evidence" value="ECO:0007669"/>
    <property type="project" value="UniProtKB-EC"/>
</dbReference>
<name>A0A176RZG7_9GAMM</name>
<sequence>MNNDKASLWISDGTGSYKEILSNASISEDTWTYITFVGQNGTFKIFLNGVLDTNTTVPNMTQNNDAVTIGRQVLMFSPENELQFKGYIDDLRIYNRVLSESEIQQLYQPCQPSIDIVLNSNNRVTGDKVVINAHIKGPGSSDSSCEQTKVEQKIWVKLPNDTVIPLIDPFTVLTLLPF</sequence>